<feature type="compositionally biased region" description="Acidic residues" evidence="1">
    <location>
        <begin position="349"/>
        <end position="370"/>
    </location>
</feature>
<evidence type="ECO:0000313" key="6">
    <source>
        <dbReference type="Proteomes" id="UP000646548"/>
    </source>
</evidence>
<dbReference type="Proteomes" id="UP000646548">
    <property type="component" value="Unassembled WGS sequence"/>
</dbReference>
<comment type="caution">
    <text evidence="5">The sequence shown here is derived from an EMBL/GenBank/DDBJ whole genome shotgun (WGS) entry which is preliminary data.</text>
</comment>
<dbReference type="Pfam" id="PF01108">
    <property type="entry name" value="Tissue_fac"/>
    <property type="match status" value="1"/>
</dbReference>
<dbReference type="PROSITE" id="PS50853">
    <property type="entry name" value="FN3"/>
    <property type="match status" value="1"/>
</dbReference>
<feature type="chain" id="PRO_5032665612" evidence="3">
    <location>
        <begin position="19"/>
        <end position="591"/>
    </location>
</feature>
<feature type="transmembrane region" description="Helical" evidence="2">
    <location>
        <begin position="219"/>
        <end position="245"/>
    </location>
</feature>
<gene>
    <name evidence="5" type="ORF">FQA47_017215</name>
</gene>
<dbReference type="AlphaFoldDB" id="A0A834BZC7"/>
<evidence type="ECO:0000256" key="3">
    <source>
        <dbReference type="SAM" id="SignalP"/>
    </source>
</evidence>
<keyword evidence="2" id="KW-0472">Membrane</keyword>
<reference evidence="5" key="1">
    <citation type="journal article" name="BMC Genomics">
        <title>Long-read sequencing and de novo genome assembly of marine medaka (Oryzias melastigma).</title>
        <authorList>
            <person name="Liang P."/>
            <person name="Saqib H.S.A."/>
            <person name="Ni X."/>
            <person name="Shen Y."/>
        </authorList>
    </citation>
    <scope>NUCLEOTIDE SEQUENCE</scope>
    <source>
        <strain evidence="5">Bigg-433</strain>
    </source>
</reference>
<protein>
    <submittedName>
        <fullName evidence="5">Interferon alpha/beta receptor 2</fullName>
    </submittedName>
</protein>
<dbReference type="PANTHER" id="PTHR20859:SF53">
    <property type="entry name" value="INTERLEUKIN-22 RECEPTOR SUBUNIT ALPHA-1"/>
    <property type="match status" value="1"/>
</dbReference>
<keyword evidence="2" id="KW-1133">Transmembrane helix</keyword>
<dbReference type="GO" id="GO:0004896">
    <property type="term" value="F:cytokine receptor activity"/>
    <property type="evidence" value="ECO:0007669"/>
    <property type="project" value="TreeGrafter"/>
</dbReference>
<keyword evidence="2" id="KW-0812">Transmembrane</keyword>
<dbReference type="InterPro" id="IPR015373">
    <property type="entry name" value="Interferon/interleukin_rcp_dom"/>
</dbReference>
<evidence type="ECO:0000256" key="1">
    <source>
        <dbReference type="SAM" id="MobiDB-lite"/>
    </source>
</evidence>
<dbReference type="InterPro" id="IPR003961">
    <property type="entry name" value="FN3_dom"/>
</dbReference>
<organism evidence="5 6">
    <name type="scientific">Oryzias melastigma</name>
    <name type="common">Marine medaka</name>
    <dbReference type="NCBI Taxonomy" id="30732"/>
    <lineage>
        <taxon>Eukaryota</taxon>
        <taxon>Metazoa</taxon>
        <taxon>Chordata</taxon>
        <taxon>Craniata</taxon>
        <taxon>Vertebrata</taxon>
        <taxon>Euteleostomi</taxon>
        <taxon>Actinopterygii</taxon>
        <taxon>Neopterygii</taxon>
        <taxon>Teleostei</taxon>
        <taxon>Neoteleostei</taxon>
        <taxon>Acanthomorphata</taxon>
        <taxon>Ovalentaria</taxon>
        <taxon>Atherinomorphae</taxon>
        <taxon>Beloniformes</taxon>
        <taxon>Adrianichthyidae</taxon>
        <taxon>Oryziinae</taxon>
        <taxon>Oryzias</taxon>
    </lineage>
</organism>
<keyword evidence="3" id="KW-0732">Signal</keyword>
<dbReference type="InterPro" id="IPR013783">
    <property type="entry name" value="Ig-like_fold"/>
</dbReference>
<keyword evidence="5" id="KW-0675">Receptor</keyword>
<dbReference type="InterPro" id="IPR036116">
    <property type="entry name" value="FN3_sf"/>
</dbReference>
<dbReference type="EMBL" id="WKFB01000447">
    <property type="protein sequence ID" value="KAF6722797.1"/>
    <property type="molecule type" value="Genomic_DNA"/>
</dbReference>
<dbReference type="GO" id="GO:0005886">
    <property type="term" value="C:plasma membrane"/>
    <property type="evidence" value="ECO:0007669"/>
    <property type="project" value="TreeGrafter"/>
</dbReference>
<dbReference type="SUPFAM" id="SSF49265">
    <property type="entry name" value="Fibronectin type III"/>
    <property type="match status" value="2"/>
</dbReference>
<name>A0A834BZC7_ORYME</name>
<dbReference type="Gene3D" id="2.60.40.10">
    <property type="entry name" value="Immunoglobulins"/>
    <property type="match status" value="1"/>
</dbReference>
<sequence length="591" mass="65063">MSFLLFLICLARIPGSAPLDLPAPVNVSVVSINFAPTLQWDPGPGTPAGTLYRVSKRTNNKKFKLLDRLTNATSMVLKLNASNMFQFRVWATFNGSESKKTEVEFDPYTDNVVGPLNLSLSGCGSCLRVNISLPEADRHSGVPDIQKLYDSSFKVFWRKGSQGKVEELSTKNKSFTLSNLEKGVEYCVQADMSGQNPKKTIPSAWSCAFTSPAEPRTGAAAVVTSLILLFILSMMVLSGLFYTGFLCELKATRPRALMTPPAKVPIFTPDETLLDPVSITPAGMTKQIQLLGASLTSSEDEEEEAVVPLYIDRIPELSSGESSGLESRGGSGEGQEAAENVFKSLNAPAEEEEVHEGDEDGTEADEEEGGITENSSQTGVQGEEERIPEISSNVNLVSVMLASLAAGDEDEEEEHKDFLKHLRQAGSRTPSEDEVCELLLQPADEVEDSRALGAMQSEEEEEEEFSEYLRHGRQTWVFSRNQQRVILQNSDPSNLFGTAAELPSGRRSDDRRSMKVLLVPFCCLRLRLDSRYRWGRGLGVFRQRWNFWINGAACARGLRVWGPQERTGPLTVCYRVLLGLGPVRSDTLVSE</sequence>
<dbReference type="Pfam" id="PF09294">
    <property type="entry name" value="Interfer-bind"/>
    <property type="match status" value="1"/>
</dbReference>
<proteinExistence type="predicted"/>
<evidence type="ECO:0000256" key="2">
    <source>
        <dbReference type="SAM" id="Phobius"/>
    </source>
</evidence>
<accession>A0A834BZC7</accession>
<feature type="domain" description="Fibronectin type-III" evidence="4">
    <location>
        <begin position="21"/>
        <end position="112"/>
    </location>
</feature>
<evidence type="ECO:0000313" key="5">
    <source>
        <dbReference type="EMBL" id="KAF6722797.1"/>
    </source>
</evidence>
<evidence type="ECO:0000259" key="4">
    <source>
        <dbReference type="PROSITE" id="PS50853"/>
    </source>
</evidence>
<feature type="signal peptide" evidence="3">
    <location>
        <begin position="1"/>
        <end position="18"/>
    </location>
</feature>
<dbReference type="InterPro" id="IPR050650">
    <property type="entry name" value="Type-II_Cytokine-TF_Rcpt"/>
</dbReference>
<feature type="region of interest" description="Disordered" evidence="1">
    <location>
        <begin position="347"/>
        <end position="386"/>
    </location>
</feature>
<dbReference type="PANTHER" id="PTHR20859">
    <property type="entry name" value="INTERFERON/INTERLEUKIN RECEPTOR"/>
    <property type="match status" value="1"/>
</dbReference>